<protein>
    <submittedName>
        <fullName evidence="2">Aldo/keto reductase</fullName>
    </submittedName>
</protein>
<gene>
    <name evidence="2" type="ORF">B2A_10644</name>
</gene>
<reference evidence="2" key="2">
    <citation type="journal article" date="2014" name="ISME J.">
        <title>Microbial stratification in low pH oxic and suboxic macroscopic growths along an acid mine drainage.</title>
        <authorList>
            <person name="Mendez-Garcia C."/>
            <person name="Mesa V."/>
            <person name="Sprenger R.R."/>
            <person name="Richter M."/>
            <person name="Diez M.S."/>
            <person name="Solano J."/>
            <person name="Bargiela R."/>
            <person name="Golyshina O.V."/>
            <person name="Manteca A."/>
            <person name="Ramos J.L."/>
            <person name="Gallego J.R."/>
            <person name="Llorente I."/>
            <person name="Martins Dos Santos V.A."/>
            <person name="Jensen O.N."/>
            <person name="Pelaez A.I."/>
            <person name="Sanchez J."/>
            <person name="Ferrer M."/>
        </authorList>
    </citation>
    <scope>NUCLEOTIDE SEQUENCE</scope>
</reference>
<dbReference type="Gene3D" id="3.20.20.100">
    <property type="entry name" value="NADP-dependent oxidoreductase domain"/>
    <property type="match status" value="1"/>
</dbReference>
<organism evidence="2">
    <name type="scientific">mine drainage metagenome</name>
    <dbReference type="NCBI Taxonomy" id="410659"/>
    <lineage>
        <taxon>unclassified sequences</taxon>
        <taxon>metagenomes</taxon>
        <taxon>ecological metagenomes</taxon>
    </lineage>
</organism>
<dbReference type="SUPFAM" id="SSF51430">
    <property type="entry name" value="NAD(P)-linked oxidoreductase"/>
    <property type="match status" value="1"/>
</dbReference>
<evidence type="ECO:0000313" key="2">
    <source>
        <dbReference type="EMBL" id="EQD41493.1"/>
    </source>
</evidence>
<reference evidence="2" key="1">
    <citation type="submission" date="2013-08" db="EMBL/GenBank/DDBJ databases">
        <authorList>
            <person name="Mendez C."/>
            <person name="Richter M."/>
            <person name="Ferrer M."/>
            <person name="Sanchez J."/>
        </authorList>
    </citation>
    <scope>NUCLEOTIDE SEQUENCE</scope>
</reference>
<comment type="caution">
    <text evidence="2">The sequence shown here is derived from an EMBL/GenBank/DDBJ whole genome shotgun (WGS) entry which is preliminary data.</text>
</comment>
<proteinExistence type="predicted"/>
<name>T0Z8Y7_9ZZZZ</name>
<dbReference type="InterPro" id="IPR036812">
    <property type="entry name" value="NAD(P)_OxRdtase_dom_sf"/>
</dbReference>
<sequence>VALNWLVSKGNTFPIPKASRLEHMKENIASIDFTLSNGEVEKINATKGRKRPIGGVLRPLLKKNAAWSKAMTKMNRKRNEDNGVGIGEE</sequence>
<dbReference type="Pfam" id="PF00248">
    <property type="entry name" value="Aldo_ket_red"/>
    <property type="match status" value="1"/>
</dbReference>
<dbReference type="EMBL" id="AUZZ01007664">
    <property type="protein sequence ID" value="EQD41493.1"/>
    <property type="molecule type" value="Genomic_DNA"/>
</dbReference>
<dbReference type="AlphaFoldDB" id="T0Z8Y7"/>
<evidence type="ECO:0000259" key="1">
    <source>
        <dbReference type="Pfam" id="PF00248"/>
    </source>
</evidence>
<feature type="non-terminal residue" evidence="2">
    <location>
        <position position="1"/>
    </location>
</feature>
<dbReference type="InterPro" id="IPR023210">
    <property type="entry name" value="NADP_OxRdtase_dom"/>
</dbReference>
<feature type="domain" description="NADP-dependent oxidoreductase" evidence="1">
    <location>
        <begin position="1"/>
        <end position="45"/>
    </location>
</feature>
<accession>T0Z8Y7</accession>